<comment type="caution">
    <text evidence="8">The sequence shown here is derived from an EMBL/GenBank/DDBJ whole genome shotgun (WGS) entry which is preliminary data.</text>
</comment>
<evidence type="ECO:0000256" key="6">
    <source>
        <dbReference type="SAM" id="MobiDB-lite"/>
    </source>
</evidence>
<dbReference type="InterPro" id="IPR050490">
    <property type="entry name" value="Bact_solute-bd_prot1"/>
</dbReference>
<keyword evidence="4" id="KW-0564">Palmitate</keyword>
<dbReference type="InterPro" id="IPR006059">
    <property type="entry name" value="SBP"/>
</dbReference>
<feature type="signal peptide" evidence="7">
    <location>
        <begin position="1"/>
        <end position="21"/>
    </location>
</feature>
<evidence type="ECO:0000256" key="1">
    <source>
        <dbReference type="ARBA" id="ARBA00022475"/>
    </source>
</evidence>
<dbReference type="PANTHER" id="PTHR43649:SF33">
    <property type="entry name" value="POLYGALACTURONAN_RHAMNOGALACTURONAN-BINDING PROTEIN YTCQ"/>
    <property type="match status" value="1"/>
</dbReference>
<gene>
    <name evidence="8" type="ORF">ACFPQ4_13765</name>
</gene>
<keyword evidence="3" id="KW-0472">Membrane</keyword>
<evidence type="ECO:0000256" key="5">
    <source>
        <dbReference type="ARBA" id="ARBA00023288"/>
    </source>
</evidence>
<evidence type="ECO:0000256" key="4">
    <source>
        <dbReference type="ARBA" id="ARBA00023139"/>
    </source>
</evidence>
<dbReference type="PROSITE" id="PS51257">
    <property type="entry name" value="PROKAR_LIPOPROTEIN"/>
    <property type="match status" value="1"/>
</dbReference>
<keyword evidence="2 7" id="KW-0732">Signal</keyword>
<organism evidence="8 9">
    <name type="scientific">Cohnella yongneupensis</name>
    <dbReference type="NCBI Taxonomy" id="425006"/>
    <lineage>
        <taxon>Bacteria</taxon>
        <taxon>Bacillati</taxon>
        <taxon>Bacillota</taxon>
        <taxon>Bacilli</taxon>
        <taxon>Bacillales</taxon>
        <taxon>Paenibacillaceae</taxon>
        <taxon>Cohnella</taxon>
    </lineage>
</organism>
<dbReference type="Pfam" id="PF01547">
    <property type="entry name" value="SBP_bac_1"/>
    <property type="match status" value="1"/>
</dbReference>
<name>A0ABW0R5H4_9BACL</name>
<reference evidence="9" key="1">
    <citation type="journal article" date="2019" name="Int. J. Syst. Evol. Microbiol.">
        <title>The Global Catalogue of Microorganisms (GCM) 10K type strain sequencing project: providing services to taxonomists for standard genome sequencing and annotation.</title>
        <authorList>
            <consortium name="The Broad Institute Genomics Platform"/>
            <consortium name="The Broad Institute Genome Sequencing Center for Infectious Disease"/>
            <person name="Wu L."/>
            <person name="Ma J."/>
        </authorList>
    </citation>
    <scope>NUCLEOTIDE SEQUENCE [LARGE SCALE GENOMIC DNA]</scope>
    <source>
        <strain evidence="9">CGMCC 1.18578</strain>
    </source>
</reference>
<keyword evidence="9" id="KW-1185">Reference proteome</keyword>
<evidence type="ECO:0000256" key="3">
    <source>
        <dbReference type="ARBA" id="ARBA00023136"/>
    </source>
</evidence>
<dbReference type="EMBL" id="JBHSNC010000042">
    <property type="protein sequence ID" value="MFC5530499.1"/>
    <property type="molecule type" value="Genomic_DNA"/>
</dbReference>
<protein>
    <submittedName>
        <fullName evidence="8">ABC transporter substrate-binding protein</fullName>
    </submittedName>
</protein>
<keyword evidence="5" id="KW-0449">Lipoprotein</keyword>
<dbReference type="Gene3D" id="3.40.190.10">
    <property type="entry name" value="Periplasmic binding protein-like II"/>
    <property type="match status" value="1"/>
</dbReference>
<keyword evidence="1" id="KW-1003">Cell membrane</keyword>
<evidence type="ECO:0000256" key="2">
    <source>
        <dbReference type="ARBA" id="ARBA00022729"/>
    </source>
</evidence>
<sequence length="456" mass="51346">MPFKRVSIVMLAMVMIYSLVACSGSNSDGKESAAPTESTAENTETATESAPPETEAEPEPITLKINLDWNDEDFERVWKKPVEDKFPYITLEKIPASETNIEEQVAQGNIPDIIQAQNHEHVSFLEQRGLTMDMTELMNKYQFDINRLQPGLIARAKNFGKGTIPTLPFERGVHAMYYNKDIFDKFAVDYPTDDMTWSQVIELSKQVTGTIGDIQYRGLDLDVPNMAFSQLNTNYADPETGEPLYTKEPAFVKYYDMLHEVWSIPGNLYGEDPGALIQSFGGKFIVDQNVAMLPIWNITSALATAEEQTGMQWDMVTYPVWDDLIGVDPMAQGPVIGVSAATKYPDDAFKVIAYILSDEYQAMRSREGKPSVLVSEEVNSQFAADIPALADKNLAAFFKHSPAPGPQSYHEFEHIVENTSWNMMKDFARMKADTNTHLRNVQEAAEERVENERQMK</sequence>
<feature type="chain" id="PRO_5045928385" evidence="7">
    <location>
        <begin position="22"/>
        <end position="456"/>
    </location>
</feature>
<dbReference type="RefSeq" id="WP_378112436.1">
    <property type="nucleotide sequence ID" value="NZ_JBHSNC010000042.1"/>
</dbReference>
<feature type="region of interest" description="Disordered" evidence="6">
    <location>
        <begin position="26"/>
        <end position="58"/>
    </location>
</feature>
<dbReference type="PANTHER" id="PTHR43649">
    <property type="entry name" value="ARABINOSE-BINDING PROTEIN-RELATED"/>
    <property type="match status" value="1"/>
</dbReference>
<feature type="compositionally biased region" description="Low complexity" evidence="6">
    <location>
        <begin position="32"/>
        <end position="53"/>
    </location>
</feature>
<evidence type="ECO:0000313" key="9">
    <source>
        <dbReference type="Proteomes" id="UP001596108"/>
    </source>
</evidence>
<proteinExistence type="predicted"/>
<dbReference type="Proteomes" id="UP001596108">
    <property type="component" value="Unassembled WGS sequence"/>
</dbReference>
<evidence type="ECO:0000256" key="7">
    <source>
        <dbReference type="SAM" id="SignalP"/>
    </source>
</evidence>
<evidence type="ECO:0000313" key="8">
    <source>
        <dbReference type="EMBL" id="MFC5530499.1"/>
    </source>
</evidence>
<dbReference type="SUPFAM" id="SSF53850">
    <property type="entry name" value="Periplasmic binding protein-like II"/>
    <property type="match status" value="1"/>
</dbReference>
<accession>A0ABW0R5H4</accession>